<reference evidence="1 2" key="1">
    <citation type="submission" date="2020-08" db="EMBL/GenBank/DDBJ databases">
        <title>Genomic Encyclopedia of Type Strains, Phase III (KMG-III): the genomes of soil and plant-associated and newly described type strains.</title>
        <authorList>
            <person name="Whitman W."/>
        </authorList>
    </citation>
    <scope>NUCLEOTIDE SEQUENCE [LARGE SCALE GENOMIC DNA]</scope>
    <source>
        <strain evidence="1 2">CECT 3265</strain>
    </source>
</reference>
<name>A0A7W7PFE0_STRNE</name>
<gene>
    <name evidence="1" type="ORF">FHS38_003666</name>
</gene>
<dbReference type="AlphaFoldDB" id="A0A7W7PFE0"/>
<organism evidence="1 2">
    <name type="scientific">Streptomyces netropsis</name>
    <name type="common">Streptoverticillium netropsis</name>
    <dbReference type="NCBI Taxonomy" id="55404"/>
    <lineage>
        <taxon>Bacteria</taxon>
        <taxon>Bacillati</taxon>
        <taxon>Actinomycetota</taxon>
        <taxon>Actinomycetes</taxon>
        <taxon>Kitasatosporales</taxon>
        <taxon>Streptomycetaceae</taxon>
        <taxon>Streptomyces</taxon>
    </lineage>
</organism>
<dbReference type="EMBL" id="JACHJG010000007">
    <property type="protein sequence ID" value="MBB4887612.1"/>
    <property type="molecule type" value="Genomic_DNA"/>
</dbReference>
<sequence>MGEQVEDSQESLHEEVDRLRQEVARLRPWQESVVEEIKKFALAMKHDYGEVEGALIGVVDRLNSLESGAIADQGGQLPWSLRASERDWQDLTAWVDWLRTHYVTQPQLHIAPCWPAHGGVVEELAALRSSWRAATQRDTDPARVGSDLAHWHQNLLWPTIERIRLNYPIAECEADHIPDPPAQPTDIDALTTVMAEAAAGRRRWESRRFTYGLEADAPYTPGRPGALWRRLGEDWEYLSLLDWQWHRVEENGTVHPPKPEDLHPVTGERAVELEADRQKWVRYWALYVDEAAHRAGEEPTTVVRRRRSPERTYDEAFTVGNVWAPTTAVFDFFDPRPSNPPHLVEIDRDEAERLLYSVCGVLGATEL</sequence>
<dbReference type="Proteomes" id="UP000556436">
    <property type="component" value="Unassembled WGS sequence"/>
</dbReference>
<evidence type="ECO:0000313" key="1">
    <source>
        <dbReference type="EMBL" id="MBB4887612.1"/>
    </source>
</evidence>
<keyword evidence="2" id="KW-1185">Reference proteome</keyword>
<evidence type="ECO:0000313" key="2">
    <source>
        <dbReference type="Proteomes" id="UP000556436"/>
    </source>
</evidence>
<dbReference type="RefSeq" id="WP_184734612.1">
    <property type="nucleotide sequence ID" value="NZ_BMRW01000009.1"/>
</dbReference>
<accession>A0A7W7PFE0</accession>
<proteinExistence type="predicted"/>
<protein>
    <submittedName>
        <fullName evidence="1">Uncharacterized protein</fullName>
    </submittedName>
</protein>
<comment type="caution">
    <text evidence="1">The sequence shown here is derived from an EMBL/GenBank/DDBJ whole genome shotgun (WGS) entry which is preliminary data.</text>
</comment>